<dbReference type="NCBIfam" id="TIGR02713">
    <property type="entry name" value="allophanate_hyd"/>
    <property type="match status" value="1"/>
</dbReference>
<dbReference type="Gene3D" id="3.90.1300.10">
    <property type="entry name" value="Amidase signature (AS) domain"/>
    <property type="match status" value="1"/>
</dbReference>
<keyword evidence="3" id="KW-0378">Hydrolase</keyword>
<dbReference type="InterPro" id="IPR023631">
    <property type="entry name" value="Amidase_dom"/>
</dbReference>
<dbReference type="InterPro" id="IPR000120">
    <property type="entry name" value="Amidase"/>
</dbReference>
<sequence length="604" mass="63962">MPVKSLDLDTLTAAYRAGTIRPRDVVAALHARIAARDGGNVWISCASLDTLLDRATTIEAKGAAGVDLALYGVPFAVKDNIDVADIPTTAACPDYAYTPKNSATVVERLLRAGAIYVGKTNLDQFATGLVGTRSPYGACANPFNPAYISGGSSAGSAVAVATGLVSFALGTDTAGSGRIPAAFNNIIGLKPTRGLVSMHGVVPACRSLDCVSIFALTSADALNVLNVVAAFDADDPYARRANADVTWAGTAPFRFGVPAAAQREFFGDRAAQSLYETSLTQLQALGGTTVEIDFAPFREVAALLYEGPWVAERLASVRDFVRSKPESVHPVVREILLAGERYNAVDAFIAQDRLQQLKRTTESVWDKIDVLALPTAPTIYTIADVLAEPIERNAALGYYTNFVNLLDLCALAVPAGMRPDGLPVGITLIAPAFQEHALSALGARFERKLNAPLGATPYRHPPTAKISLPADKQAVRVAVVGAHLSGQPLNYQLTVRGARCLRTCRTAAQYRLYALPGTAPPKPGLLFQPERNGDGVEVEVWEMGLRHFGALVATIPPPLGIGTVTLVDGESVKGFLCEAHAVVDAIDITHHGGWRNYLRSLAAA</sequence>
<dbReference type="NCBIfam" id="NF006043">
    <property type="entry name" value="PRK08186.1"/>
    <property type="match status" value="1"/>
</dbReference>
<dbReference type="PANTHER" id="PTHR11895:SF169">
    <property type="entry name" value="GLUTAMYL-TRNA(GLN) AMIDOTRANSFERASE"/>
    <property type="match status" value="1"/>
</dbReference>
<gene>
    <name evidence="3" type="ORF">A2W18_01005</name>
</gene>
<dbReference type="Proteomes" id="UP000179076">
    <property type="component" value="Unassembled WGS sequence"/>
</dbReference>
<dbReference type="Pfam" id="PF21986">
    <property type="entry name" value="AH_C"/>
    <property type="match status" value="1"/>
</dbReference>
<evidence type="ECO:0000313" key="3">
    <source>
        <dbReference type="EMBL" id="OGI61957.1"/>
    </source>
</evidence>
<evidence type="ECO:0000259" key="2">
    <source>
        <dbReference type="Pfam" id="PF21986"/>
    </source>
</evidence>
<dbReference type="GO" id="GO:0016787">
    <property type="term" value="F:hydrolase activity"/>
    <property type="evidence" value="ECO:0007669"/>
    <property type="project" value="UniProtKB-KW"/>
</dbReference>
<dbReference type="Gene3D" id="3.10.490.10">
    <property type="entry name" value="Gamma-glutamyl cyclotransferase-like"/>
    <property type="match status" value="1"/>
</dbReference>
<reference evidence="3 4" key="1">
    <citation type="journal article" date="2016" name="Nat. Commun.">
        <title>Thousands of microbial genomes shed light on interconnected biogeochemical processes in an aquifer system.</title>
        <authorList>
            <person name="Anantharaman K."/>
            <person name="Brown C.T."/>
            <person name="Hug L.A."/>
            <person name="Sharon I."/>
            <person name="Castelle C.J."/>
            <person name="Probst A.J."/>
            <person name="Thomas B.C."/>
            <person name="Singh A."/>
            <person name="Wilkins M.J."/>
            <person name="Karaoz U."/>
            <person name="Brodie E.L."/>
            <person name="Williams K.H."/>
            <person name="Hubbard S.S."/>
            <person name="Banfield J.F."/>
        </authorList>
    </citation>
    <scope>NUCLEOTIDE SEQUENCE [LARGE SCALE GENOMIC DNA]</scope>
</reference>
<comment type="caution">
    <text evidence="3">The sequence shown here is derived from an EMBL/GenBank/DDBJ whole genome shotgun (WGS) entry which is preliminary data.</text>
</comment>
<dbReference type="Gene3D" id="1.20.58.1700">
    <property type="match status" value="1"/>
</dbReference>
<organism evidence="3 4">
    <name type="scientific">Candidatus Muproteobacteria bacterium RBG_16_60_9</name>
    <dbReference type="NCBI Taxonomy" id="1817755"/>
    <lineage>
        <taxon>Bacteria</taxon>
        <taxon>Pseudomonadati</taxon>
        <taxon>Pseudomonadota</taxon>
        <taxon>Candidatus Muproteobacteria</taxon>
    </lineage>
</organism>
<dbReference type="InterPro" id="IPR053844">
    <property type="entry name" value="AH_C"/>
</dbReference>
<proteinExistence type="predicted"/>
<dbReference type="PANTHER" id="PTHR11895">
    <property type="entry name" value="TRANSAMIDASE"/>
    <property type="match status" value="1"/>
</dbReference>
<dbReference type="InterPro" id="IPR014085">
    <property type="entry name" value="Allophanate_hydrolase"/>
</dbReference>
<name>A0A1F6UX19_9PROT</name>
<protein>
    <submittedName>
        <fullName evidence="3">Allophanate hydrolase</fullName>
    </submittedName>
</protein>
<dbReference type="AlphaFoldDB" id="A0A1F6UX19"/>
<dbReference type="InterPro" id="IPR036928">
    <property type="entry name" value="AS_sf"/>
</dbReference>
<accession>A0A1F6UX19</accession>
<feature type="domain" description="Amidase" evidence="1">
    <location>
        <begin position="25"/>
        <end position="438"/>
    </location>
</feature>
<dbReference type="EMBL" id="MFSP01000185">
    <property type="protein sequence ID" value="OGI61957.1"/>
    <property type="molecule type" value="Genomic_DNA"/>
</dbReference>
<feature type="domain" description="Allophanate hydrolase C-terminal" evidence="2">
    <location>
        <begin position="475"/>
        <end position="598"/>
    </location>
</feature>
<evidence type="ECO:0000313" key="4">
    <source>
        <dbReference type="Proteomes" id="UP000179076"/>
    </source>
</evidence>
<dbReference type="Pfam" id="PF01425">
    <property type="entry name" value="Amidase"/>
    <property type="match status" value="1"/>
</dbReference>
<evidence type="ECO:0000259" key="1">
    <source>
        <dbReference type="Pfam" id="PF01425"/>
    </source>
</evidence>
<dbReference type="SUPFAM" id="SSF75304">
    <property type="entry name" value="Amidase signature (AS) enzymes"/>
    <property type="match status" value="1"/>
</dbReference>